<evidence type="ECO:0000256" key="1">
    <source>
        <dbReference type="SAM" id="SignalP"/>
    </source>
</evidence>
<feature type="chain" id="PRO_5026143409" description="Lipocalin-like domain-containing protein" evidence="1">
    <location>
        <begin position="20"/>
        <end position="262"/>
    </location>
</feature>
<gene>
    <name evidence="2" type="ORF">GVT53_07635</name>
</gene>
<evidence type="ECO:0000313" key="2">
    <source>
        <dbReference type="EMBL" id="QII44553.1"/>
    </source>
</evidence>
<dbReference type="AlphaFoldDB" id="A0A6G7J116"/>
<accession>A0A6G7J116</accession>
<dbReference type="Proteomes" id="UP000502928">
    <property type="component" value="Chromosome"/>
</dbReference>
<reference evidence="2 3" key="1">
    <citation type="submission" date="2020-02" db="EMBL/GenBank/DDBJ databases">
        <title>Complete genome of Muricauda sp. 501str8.</title>
        <authorList>
            <person name="Dong B."/>
            <person name="Zhu S."/>
            <person name="Yang J."/>
            <person name="Chen J."/>
        </authorList>
    </citation>
    <scope>NUCLEOTIDE SEQUENCE [LARGE SCALE GENOMIC DNA]</scope>
    <source>
        <strain evidence="2 3">501str8</strain>
    </source>
</reference>
<dbReference type="EMBL" id="CP049616">
    <property type="protein sequence ID" value="QII44553.1"/>
    <property type="molecule type" value="Genomic_DNA"/>
</dbReference>
<protein>
    <recommendedName>
        <fullName evidence="4">Lipocalin-like domain-containing protein</fullName>
    </recommendedName>
</protein>
<evidence type="ECO:0000313" key="3">
    <source>
        <dbReference type="Proteomes" id="UP000502928"/>
    </source>
</evidence>
<dbReference type="RefSeq" id="WP_166248088.1">
    <property type="nucleotide sequence ID" value="NZ_CP049616.1"/>
</dbReference>
<dbReference type="KEGG" id="mut:GVT53_07635"/>
<dbReference type="PROSITE" id="PS51257">
    <property type="entry name" value="PROKAR_LIPOPROTEIN"/>
    <property type="match status" value="1"/>
</dbReference>
<keyword evidence="3" id="KW-1185">Reference proteome</keyword>
<sequence length="262" mass="27670">MKKLNLRILSIAFFTVAFLGFQSCSEDGMSSDGESLTQTELQTILTTDAIAGVADFTIAELYNNNTAKQASSAKDDCYTATYTETGFEATFNNCVLNGTDNVNGTVSVSYTEGEGNSTFVATFTDFYAGKAKLNGTRTYKISANSTEATGAFTVTSNISVEMEDGSTISETGTKTLSISYDGEAQNILFALSGNWSVETEGNTYAVETLDDLEGNSACEHITTGAMVVSKNGLAVTVDFGNGDCDAIATLIYPNGATEKITL</sequence>
<proteinExistence type="predicted"/>
<organism evidence="2 3">
    <name type="scientific">Flagellimonas oceani</name>
    <dbReference type="NCBI Taxonomy" id="2698672"/>
    <lineage>
        <taxon>Bacteria</taxon>
        <taxon>Pseudomonadati</taxon>
        <taxon>Bacteroidota</taxon>
        <taxon>Flavobacteriia</taxon>
        <taxon>Flavobacteriales</taxon>
        <taxon>Flavobacteriaceae</taxon>
        <taxon>Flagellimonas</taxon>
    </lineage>
</organism>
<name>A0A6G7J116_9FLAO</name>
<keyword evidence="1" id="KW-0732">Signal</keyword>
<feature type="signal peptide" evidence="1">
    <location>
        <begin position="1"/>
        <end position="19"/>
    </location>
</feature>
<evidence type="ECO:0008006" key="4">
    <source>
        <dbReference type="Google" id="ProtNLM"/>
    </source>
</evidence>